<name>A0ABQ7NAS4_BRACM</name>
<feature type="non-terminal residue" evidence="2">
    <location>
        <position position="155"/>
    </location>
</feature>
<dbReference type="Proteomes" id="UP000823674">
    <property type="component" value="Chromosome A03"/>
</dbReference>
<proteinExistence type="predicted"/>
<keyword evidence="3" id="KW-1185">Reference proteome</keyword>
<keyword evidence="1" id="KW-0472">Membrane</keyword>
<reference evidence="2 3" key="1">
    <citation type="submission" date="2021-03" db="EMBL/GenBank/DDBJ databases">
        <authorList>
            <person name="King G.J."/>
            <person name="Bancroft I."/>
            <person name="Baten A."/>
            <person name="Bloomfield J."/>
            <person name="Borpatragohain P."/>
            <person name="He Z."/>
            <person name="Irish N."/>
            <person name="Irwin J."/>
            <person name="Liu K."/>
            <person name="Mauleon R.P."/>
            <person name="Moore J."/>
            <person name="Morris R."/>
            <person name="Ostergaard L."/>
            <person name="Wang B."/>
            <person name="Wells R."/>
        </authorList>
    </citation>
    <scope>NUCLEOTIDE SEQUENCE [LARGE SCALE GENOMIC DNA]</scope>
    <source>
        <strain evidence="2">R-o-18</strain>
        <tissue evidence="2">Leaf</tissue>
    </source>
</reference>
<keyword evidence="1" id="KW-1133">Transmembrane helix</keyword>
<protein>
    <submittedName>
        <fullName evidence="2">Uncharacterized protein</fullName>
    </submittedName>
</protein>
<feature type="transmembrane region" description="Helical" evidence="1">
    <location>
        <begin position="20"/>
        <end position="45"/>
    </location>
</feature>
<sequence>MVDLTVKTMDLLWAVFFWAVFRYAPTVAVEMLFVILVIIVTMLGLDILRMCLTWVPAGNDLNPLETLAQVEEEQNYETSEKILRDVRKQSYFPRFLVAEIRSKISQIERDVRQIKQIIFILQGKTESLESKQDATLSELCRLIQFLSDEGNTSTK</sequence>
<dbReference type="EMBL" id="JADBGQ010000003">
    <property type="protein sequence ID" value="KAG5407241.1"/>
    <property type="molecule type" value="Genomic_DNA"/>
</dbReference>
<accession>A0ABQ7NAS4</accession>
<organism evidence="2 3">
    <name type="scientific">Brassica rapa subsp. trilocularis</name>
    <dbReference type="NCBI Taxonomy" id="1813537"/>
    <lineage>
        <taxon>Eukaryota</taxon>
        <taxon>Viridiplantae</taxon>
        <taxon>Streptophyta</taxon>
        <taxon>Embryophyta</taxon>
        <taxon>Tracheophyta</taxon>
        <taxon>Spermatophyta</taxon>
        <taxon>Magnoliopsida</taxon>
        <taxon>eudicotyledons</taxon>
        <taxon>Gunneridae</taxon>
        <taxon>Pentapetalae</taxon>
        <taxon>rosids</taxon>
        <taxon>malvids</taxon>
        <taxon>Brassicales</taxon>
        <taxon>Brassicaceae</taxon>
        <taxon>Brassiceae</taxon>
        <taxon>Brassica</taxon>
    </lineage>
</organism>
<gene>
    <name evidence="2" type="primary">A03p063090.1_BraROA</name>
    <name evidence="2" type="ORF">IGI04_013360</name>
</gene>
<comment type="caution">
    <text evidence="2">The sequence shown here is derived from an EMBL/GenBank/DDBJ whole genome shotgun (WGS) entry which is preliminary data.</text>
</comment>
<evidence type="ECO:0000256" key="1">
    <source>
        <dbReference type="SAM" id="Phobius"/>
    </source>
</evidence>
<keyword evidence="1" id="KW-0812">Transmembrane</keyword>
<evidence type="ECO:0000313" key="2">
    <source>
        <dbReference type="EMBL" id="KAG5407241.1"/>
    </source>
</evidence>
<evidence type="ECO:0000313" key="3">
    <source>
        <dbReference type="Proteomes" id="UP000823674"/>
    </source>
</evidence>